<evidence type="ECO:0000259" key="1">
    <source>
        <dbReference type="Pfam" id="PF02525"/>
    </source>
</evidence>
<dbReference type="Gene3D" id="3.40.50.360">
    <property type="match status" value="1"/>
</dbReference>
<dbReference type="InterPro" id="IPR029039">
    <property type="entry name" value="Flavoprotein-like_sf"/>
</dbReference>
<dbReference type="PANTHER" id="PTHR43741">
    <property type="entry name" value="FMN-DEPENDENT NADH-AZOREDUCTASE 1"/>
    <property type="match status" value="1"/>
</dbReference>
<dbReference type="InterPro" id="IPR050104">
    <property type="entry name" value="FMN-dep_NADH:Q_OxRdtase_AzoR1"/>
</dbReference>
<evidence type="ECO:0000313" key="3">
    <source>
        <dbReference type="Proteomes" id="UP000768471"/>
    </source>
</evidence>
<dbReference type="SUPFAM" id="SSF52218">
    <property type="entry name" value="Flavoproteins"/>
    <property type="match status" value="1"/>
</dbReference>
<evidence type="ECO:0000313" key="2">
    <source>
        <dbReference type="EMBL" id="MBH5329503.1"/>
    </source>
</evidence>
<sequence>MKHIVMLTGSPHPHGASHQLADACMKGAAENGHDIYRFDAGLEADKVQFLKLDAAERTIISDDYIHREVLPRLQQADVVVFAASLYYFGMNAQLKAVIDRFYEINHELKDGKACVTLLAGYGQGEDIRLLVEHFAIIRRYLRWKDAGQVIAEDSWNARKLQQHIQEAYEIGKAI</sequence>
<dbReference type="PANTHER" id="PTHR43741:SF4">
    <property type="entry name" value="FMN-DEPENDENT NADH:QUINONE OXIDOREDUCTASE"/>
    <property type="match status" value="1"/>
</dbReference>
<comment type="caution">
    <text evidence="2">The sequence shown here is derived from an EMBL/GenBank/DDBJ whole genome shotgun (WGS) entry which is preliminary data.</text>
</comment>
<dbReference type="EMBL" id="JACSGR010000005">
    <property type="protein sequence ID" value="MBH5329503.1"/>
    <property type="molecule type" value="Genomic_DNA"/>
</dbReference>
<keyword evidence="3" id="KW-1185">Reference proteome</keyword>
<reference evidence="2 3" key="1">
    <citation type="submission" date="2020-09" db="EMBL/GenBank/DDBJ databases">
        <title>Eikenella S3660 sp. nov., isolated from a throat swab.</title>
        <authorList>
            <person name="Buhl M."/>
        </authorList>
    </citation>
    <scope>NUCLEOTIDE SEQUENCE [LARGE SCALE GENOMIC DNA]</scope>
    <source>
        <strain evidence="2 3">S3360</strain>
    </source>
</reference>
<dbReference type="Proteomes" id="UP000768471">
    <property type="component" value="Unassembled WGS sequence"/>
</dbReference>
<dbReference type="InterPro" id="IPR003680">
    <property type="entry name" value="Flavodoxin_fold"/>
</dbReference>
<dbReference type="Pfam" id="PF02525">
    <property type="entry name" value="Flavodoxin_2"/>
    <property type="match status" value="1"/>
</dbReference>
<protein>
    <submittedName>
        <fullName evidence="2">Flavodoxin family protein</fullName>
    </submittedName>
</protein>
<feature type="domain" description="Flavodoxin-like fold" evidence="1">
    <location>
        <begin position="2"/>
        <end position="106"/>
    </location>
</feature>
<organism evidence="2 3">
    <name type="scientific">Eikenella glucosivorans</name>
    <dbReference type="NCBI Taxonomy" id="2766967"/>
    <lineage>
        <taxon>Bacteria</taxon>
        <taxon>Pseudomonadati</taxon>
        <taxon>Pseudomonadota</taxon>
        <taxon>Betaproteobacteria</taxon>
        <taxon>Neisseriales</taxon>
        <taxon>Neisseriaceae</taxon>
        <taxon>Eikenella</taxon>
    </lineage>
</organism>
<dbReference type="RefSeq" id="WP_197903334.1">
    <property type="nucleotide sequence ID" value="NZ_JACSGR010000005.1"/>
</dbReference>
<name>A0ABS0NB20_9NEIS</name>
<gene>
    <name evidence="2" type="ORF">H9Q10_07465</name>
</gene>
<proteinExistence type="predicted"/>
<accession>A0ABS0NB20</accession>